<dbReference type="AlphaFoldDB" id="A0A1H6IYK2"/>
<dbReference type="CDD" id="cd00209">
    <property type="entry name" value="DHFR"/>
    <property type="match status" value="1"/>
</dbReference>
<organism evidence="10 11">
    <name type="scientific">Paenimyroides marinum</name>
    <dbReference type="NCBI Taxonomy" id="1159016"/>
    <lineage>
        <taxon>Bacteria</taxon>
        <taxon>Pseudomonadati</taxon>
        <taxon>Bacteroidota</taxon>
        <taxon>Flavobacteriia</taxon>
        <taxon>Flavobacteriales</taxon>
        <taxon>Flavobacteriaceae</taxon>
        <taxon>Paenimyroides</taxon>
    </lineage>
</organism>
<comment type="similarity">
    <text evidence="2 8">Belongs to the dihydrofolate reductase family.</text>
</comment>
<keyword evidence="4 8" id="KW-0554">One-carbon metabolism</keyword>
<dbReference type="PRINTS" id="PR00070">
    <property type="entry name" value="DHFR"/>
</dbReference>
<evidence type="ECO:0000313" key="11">
    <source>
        <dbReference type="Proteomes" id="UP000199634"/>
    </source>
</evidence>
<dbReference type="OrthoDB" id="9804315at2"/>
<feature type="domain" description="DHFR" evidence="9">
    <location>
        <begin position="2"/>
        <end position="163"/>
    </location>
</feature>
<accession>A0A1H6IYK2</accession>
<dbReference type="GO" id="GO:0070401">
    <property type="term" value="F:NADP+ binding"/>
    <property type="evidence" value="ECO:0007669"/>
    <property type="project" value="UniProtKB-ARBA"/>
</dbReference>
<evidence type="ECO:0000313" key="10">
    <source>
        <dbReference type="EMBL" id="SEH54779.1"/>
    </source>
</evidence>
<dbReference type="GO" id="GO:0005829">
    <property type="term" value="C:cytosol"/>
    <property type="evidence" value="ECO:0007669"/>
    <property type="project" value="TreeGrafter"/>
</dbReference>
<evidence type="ECO:0000256" key="2">
    <source>
        <dbReference type="ARBA" id="ARBA00009539"/>
    </source>
</evidence>
<dbReference type="UniPathway" id="UPA00077">
    <property type="reaction ID" value="UER00158"/>
</dbReference>
<keyword evidence="6 8" id="KW-0560">Oxidoreductase</keyword>
<dbReference type="GO" id="GO:0046655">
    <property type="term" value="P:folic acid metabolic process"/>
    <property type="evidence" value="ECO:0007669"/>
    <property type="project" value="TreeGrafter"/>
</dbReference>
<evidence type="ECO:0000256" key="7">
    <source>
        <dbReference type="ARBA" id="ARBA00025067"/>
    </source>
</evidence>
<evidence type="ECO:0000259" key="9">
    <source>
        <dbReference type="PROSITE" id="PS51330"/>
    </source>
</evidence>
<evidence type="ECO:0000256" key="8">
    <source>
        <dbReference type="PIRNR" id="PIRNR000194"/>
    </source>
</evidence>
<dbReference type="Pfam" id="PF00186">
    <property type="entry name" value="DHFR_1"/>
    <property type="match status" value="1"/>
</dbReference>
<dbReference type="GO" id="GO:0046654">
    <property type="term" value="P:tetrahydrofolate biosynthetic process"/>
    <property type="evidence" value="ECO:0007669"/>
    <property type="project" value="UniProtKB-UniPathway"/>
</dbReference>
<proteinExistence type="inferred from homology"/>
<keyword evidence="11" id="KW-1185">Reference proteome</keyword>
<dbReference type="PANTHER" id="PTHR48069">
    <property type="entry name" value="DIHYDROFOLATE REDUCTASE"/>
    <property type="match status" value="1"/>
</dbReference>
<dbReference type="PANTHER" id="PTHR48069:SF3">
    <property type="entry name" value="DIHYDROFOLATE REDUCTASE"/>
    <property type="match status" value="1"/>
</dbReference>
<dbReference type="STRING" id="1159016.SAMN02927937_00134"/>
<dbReference type="Gene3D" id="3.40.430.10">
    <property type="entry name" value="Dihydrofolate Reductase, subunit A"/>
    <property type="match status" value="1"/>
</dbReference>
<comment type="pathway">
    <text evidence="1 8">Cofactor biosynthesis; tetrahydrofolate biosynthesis; 5,6,7,8-tetrahydrofolate from 7,8-dihydrofolate: step 1/1.</text>
</comment>
<comment type="function">
    <text evidence="7 8">Key enzyme in folate metabolism. Catalyzes an essential reaction for de novo glycine and purine synthesis, and for DNA precursor synthesis.</text>
</comment>
<protein>
    <recommendedName>
        <fullName evidence="3 8">Dihydrofolate reductase</fullName>
        <ecNumber evidence="3 8">1.5.1.3</ecNumber>
    </recommendedName>
</protein>
<comment type="catalytic activity">
    <reaction evidence="8">
        <text>(6S)-5,6,7,8-tetrahydrofolate + NADP(+) = 7,8-dihydrofolate + NADPH + H(+)</text>
        <dbReference type="Rhea" id="RHEA:15009"/>
        <dbReference type="ChEBI" id="CHEBI:15378"/>
        <dbReference type="ChEBI" id="CHEBI:57451"/>
        <dbReference type="ChEBI" id="CHEBI:57453"/>
        <dbReference type="ChEBI" id="CHEBI:57783"/>
        <dbReference type="ChEBI" id="CHEBI:58349"/>
        <dbReference type="EC" id="1.5.1.3"/>
    </reaction>
</comment>
<dbReference type="FunFam" id="3.40.430.10:FF:000001">
    <property type="entry name" value="Dihydrofolate reductase"/>
    <property type="match status" value="1"/>
</dbReference>
<evidence type="ECO:0000256" key="1">
    <source>
        <dbReference type="ARBA" id="ARBA00004903"/>
    </source>
</evidence>
<dbReference type="InterPro" id="IPR012259">
    <property type="entry name" value="DHFR"/>
</dbReference>
<dbReference type="InterPro" id="IPR001796">
    <property type="entry name" value="DHFR_dom"/>
</dbReference>
<dbReference type="InterPro" id="IPR024072">
    <property type="entry name" value="DHFR-like_dom_sf"/>
</dbReference>
<dbReference type="PIRSF" id="PIRSF000194">
    <property type="entry name" value="DHFR"/>
    <property type="match status" value="1"/>
</dbReference>
<name>A0A1H6IYK2_9FLAO</name>
<dbReference type="EC" id="1.5.1.3" evidence="3 8"/>
<dbReference type="EMBL" id="FNXE01000001">
    <property type="protein sequence ID" value="SEH54779.1"/>
    <property type="molecule type" value="Genomic_DNA"/>
</dbReference>
<dbReference type="PROSITE" id="PS51330">
    <property type="entry name" value="DHFR_2"/>
    <property type="match status" value="1"/>
</dbReference>
<gene>
    <name evidence="10" type="ORF">SAMN02927937_00134</name>
</gene>
<dbReference type="SUPFAM" id="SSF53597">
    <property type="entry name" value="Dihydrofolate reductase-like"/>
    <property type="match status" value="1"/>
</dbReference>
<dbReference type="GO" id="GO:0046452">
    <property type="term" value="P:dihydrofolate metabolic process"/>
    <property type="evidence" value="ECO:0007669"/>
    <property type="project" value="TreeGrafter"/>
</dbReference>
<evidence type="ECO:0000256" key="3">
    <source>
        <dbReference type="ARBA" id="ARBA00012856"/>
    </source>
</evidence>
<dbReference type="GO" id="GO:0006730">
    <property type="term" value="P:one-carbon metabolic process"/>
    <property type="evidence" value="ECO:0007669"/>
    <property type="project" value="UniProtKB-KW"/>
</dbReference>
<evidence type="ECO:0000256" key="5">
    <source>
        <dbReference type="ARBA" id="ARBA00022857"/>
    </source>
</evidence>
<sequence>MKISVVAAVSENNAIGKNNELLWHLPADFKHFKNTTSGHFILMGRKTFESFPKPLPNRTHLIITRQKDYPVAENCFVFQTIEQALEFAKAERQQVVYVIGGGEIYKQTMDVANELIITHVYATFDDADAFFPEIASDWKTVSEEFHKSDDKNRYDFMITVYQK</sequence>
<reference evidence="10 11" key="1">
    <citation type="submission" date="2016-10" db="EMBL/GenBank/DDBJ databases">
        <authorList>
            <person name="de Groot N.N."/>
        </authorList>
    </citation>
    <scope>NUCLEOTIDE SEQUENCE [LARGE SCALE GENOMIC DNA]</scope>
    <source>
        <strain evidence="10 11">CGMCC 1.10825</strain>
    </source>
</reference>
<evidence type="ECO:0000256" key="6">
    <source>
        <dbReference type="ARBA" id="ARBA00023002"/>
    </source>
</evidence>
<keyword evidence="5 8" id="KW-0521">NADP</keyword>
<dbReference type="GO" id="GO:0004146">
    <property type="term" value="F:dihydrofolate reductase activity"/>
    <property type="evidence" value="ECO:0007669"/>
    <property type="project" value="UniProtKB-EC"/>
</dbReference>
<dbReference type="RefSeq" id="WP_091095285.1">
    <property type="nucleotide sequence ID" value="NZ_FNXE01000001.1"/>
</dbReference>
<evidence type="ECO:0000256" key="4">
    <source>
        <dbReference type="ARBA" id="ARBA00022563"/>
    </source>
</evidence>
<dbReference type="Proteomes" id="UP000199634">
    <property type="component" value="Unassembled WGS sequence"/>
</dbReference>